<feature type="region of interest" description="Disordered" evidence="12">
    <location>
        <begin position="493"/>
        <end position="515"/>
    </location>
</feature>
<comment type="similarity">
    <text evidence="9">Belongs to the poxviridae poly(A) polymerase catalytic subunit family. Highly divergent.</text>
</comment>
<keyword evidence="4" id="KW-0808">Transferase</keyword>
<evidence type="ECO:0000313" key="15">
    <source>
        <dbReference type="EMBL" id="AYV81708.1"/>
    </source>
</evidence>
<dbReference type="InterPro" id="IPR049463">
    <property type="entry name" value="APMV_polyA_pol_cat_2nd"/>
</dbReference>
<dbReference type="GO" id="GO:0044423">
    <property type="term" value="C:virion component"/>
    <property type="evidence" value="ECO:0007669"/>
    <property type="project" value="UniProtKB-KW"/>
</dbReference>
<name>A0A3G5A3A6_9VIRU</name>
<evidence type="ECO:0000256" key="3">
    <source>
        <dbReference type="ARBA" id="ARBA00022664"/>
    </source>
</evidence>
<protein>
    <recommendedName>
        <fullName evidence="10">Putative poly(A) polymerase catalytic subunit</fullName>
        <ecNumber evidence="2">2.7.7.19</ecNumber>
    </recommendedName>
</protein>
<evidence type="ECO:0000256" key="6">
    <source>
        <dbReference type="ARBA" id="ARBA00022840"/>
    </source>
</evidence>
<evidence type="ECO:0000256" key="9">
    <source>
        <dbReference type="ARBA" id="ARBA00025732"/>
    </source>
</evidence>
<evidence type="ECO:0000256" key="10">
    <source>
        <dbReference type="ARBA" id="ARBA00026159"/>
    </source>
</evidence>
<gene>
    <name evidence="15" type="ORF">Harvfovirus54_5</name>
</gene>
<dbReference type="InterPro" id="IPR045355">
    <property type="entry name" value="PolyA_pol_cat_su"/>
</dbReference>
<keyword evidence="6" id="KW-0067">ATP-binding</keyword>
<dbReference type="EMBL" id="MK072296">
    <property type="protein sequence ID" value="AYV81708.1"/>
    <property type="molecule type" value="Genomic_DNA"/>
</dbReference>
<dbReference type="GO" id="GO:0005524">
    <property type="term" value="F:ATP binding"/>
    <property type="evidence" value="ECO:0007669"/>
    <property type="project" value="UniProtKB-KW"/>
</dbReference>
<evidence type="ECO:0000256" key="12">
    <source>
        <dbReference type="SAM" id="MobiDB-lite"/>
    </source>
</evidence>
<dbReference type="Pfam" id="PF21649">
    <property type="entry name" value="APMV_polyA_pol_cat_2nd"/>
    <property type="match status" value="1"/>
</dbReference>
<evidence type="ECO:0000256" key="7">
    <source>
        <dbReference type="ARBA" id="ARBA00022844"/>
    </source>
</evidence>
<evidence type="ECO:0000256" key="4">
    <source>
        <dbReference type="ARBA" id="ARBA00022679"/>
    </source>
</evidence>
<proteinExistence type="inferred from homology"/>
<keyword evidence="3" id="KW-0507">mRNA processing</keyword>
<keyword evidence="7" id="KW-0946">Virion</keyword>
<reference evidence="15" key="1">
    <citation type="submission" date="2018-10" db="EMBL/GenBank/DDBJ databases">
        <title>Hidden diversity of soil giant viruses.</title>
        <authorList>
            <person name="Schulz F."/>
            <person name="Alteio L."/>
            <person name="Goudeau D."/>
            <person name="Ryan E.M."/>
            <person name="Malmstrom R.R."/>
            <person name="Blanchard J."/>
            <person name="Woyke T."/>
        </authorList>
    </citation>
    <scope>NUCLEOTIDE SEQUENCE</scope>
    <source>
        <strain evidence="15">HAV1</strain>
    </source>
</reference>
<feature type="domain" description="Poly(A) polymerase catalytic subunit" evidence="13">
    <location>
        <begin position="46"/>
        <end position="174"/>
    </location>
</feature>
<accession>A0A3G5A3A6</accession>
<comment type="subcellular location">
    <subcellularLocation>
        <location evidence="1">Virion</location>
    </subcellularLocation>
</comment>
<dbReference type="Pfam" id="PF19244">
    <property type="entry name" value="Poly_A_pol_cat"/>
    <property type="match status" value="1"/>
</dbReference>
<feature type="domain" description="Putative poly(A) polymerase catalytic subunit C-terminal mimivirus" evidence="14">
    <location>
        <begin position="236"/>
        <end position="487"/>
    </location>
</feature>
<comment type="catalytic activity">
    <reaction evidence="11">
        <text>RNA(n) + ATP = RNA(n)-3'-adenine ribonucleotide + diphosphate</text>
        <dbReference type="Rhea" id="RHEA:11332"/>
        <dbReference type="Rhea" id="RHEA-COMP:14527"/>
        <dbReference type="Rhea" id="RHEA-COMP:17347"/>
        <dbReference type="ChEBI" id="CHEBI:30616"/>
        <dbReference type="ChEBI" id="CHEBI:33019"/>
        <dbReference type="ChEBI" id="CHEBI:140395"/>
        <dbReference type="ChEBI" id="CHEBI:173115"/>
        <dbReference type="EC" id="2.7.7.19"/>
    </reaction>
</comment>
<evidence type="ECO:0000256" key="5">
    <source>
        <dbReference type="ARBA" id="ARBA00022741"/>
    </source>
</evidence>
<evidence type="ECO:0000256" key="11">
    <source>
        <dbReference type="ARBA" id="ARBA00048830"/>
    </source>
</evidence>
<feature type="compositionally biased region" description="Acidic residues" evidence="12">
    <location>
        <begin position="498"/>
        <end position="508"/>
    </location>
</feature>
<evidence type="ECO:0000256" key="2">
    <source>
        <dbReference type="ARBA" id="ARBA00012388"/>
    </source>
</evidence>
<dbReference type="GO" id="GO:0006397">
    <property type="term" value="P:mRNA processing"/>
    <property type="evidence" value="ECO:0007669"/>
    <property type="project" value="UniProtKB-KW"/>
</dbReference>
<evidence type="ECO:0000256" key="1">
    <source>
        <dbReference type="ARBA" id="ARBA00004328"/>
    </source>
</evidence>
<evidence type="ECO:0000256" key="8">
    <source>
        <dbReference type="ARBA" id="ARBA00023163"/>
    </source>
</evidence>
<dbReference type="EC" id="2.7.7.19" evidence="2"/>
<evidence type="ECO:0000259" key="14">
    <source>
        <dbReference type="Pfam" id="PF21649"/>
    </source>
</evidence>
<dbReference type="CDD" id="cd20920">
    <property type="entry name" value="polyA_pol_Mimi"/>
    <property type="match status" value="1"/>
</dbReference>
<keyword evidence="5" id="KW-0547">Nucleotide-binding</keyword>
<organism evidence="15">
    <name type="scientific">Harvfovirus sp</name>
    <dbReference type="NCBI Taxonomy" id="2487768"/>
    <lineage>
        <taxon>Viruses</taxon>
        <taxon>Varidnaviria</taxon>
        <taxon>Bamfordvirae</taxon>
        <taxon>Nucleocytoviricota</taxon>
        <taxon>Megaviricetes</taxon>
        <taxon>Imitervirales</taxon>
        <taxon>Mimiviridae</taxon>
        <taxon>Klosneuvirinae</taxon>
    </lineage>
</organism>
<dbReference type="GO" id="GO:1990817">
    <property type="term" value="F:poly(A) RNA polymerase activity"/>
    <property type="evidence" value="ECO:0007669"/>
    <property type="project" value="UniProtKB-EC"/>
</dbReference>
<evidence type="ECO:0000259" key="13">
    <source>
        <dbReference type="Pfam" id="PF19244"/>
    </source>
</evidence>
<keyword evidence="8" id="KW-0804">Transcription</keyword>
<sequence length="515" mass="60772">MSNNYFIRKEDVEELPDHIQDIMKEAQKKKMILVEPHEEEIMKVSNIILNFIRENKRKIYGGYALNLLIKEKNPADAIYSDTDIPDIDFYSPEPLRDLVKLCNLLYKSGFKKVRGNEAQHKETYSIRVSGTLYCDLSYVPRNIYNRMPFREINGLHVIGPEFMMIDNFRLITDMLSSSWRLEKSFKRFYLLQKYYPLPYSKSSIDIKLSNNPETTTMMENLLEVIFNFVKNNRTLVVVGFYAYDHFLKASNILKSNSSNHKKFKYLEVPYYEIIMDEYKVQTLELLSSLKKTYPLLEKDIHVTEHYPFFQFWGHFSFIYYKDKIIAKIFTNNKKCTPLQVVPADRFANYKILAEPDPKNIVNIGSFSTVMLYALITVMKARVDQEQNVKQLYYSFLSHLTEMRNYYFNSTKKTIYDDSIFKEFIVECTGIPITPDQERQLMIEYRKKHNKKYIFSYEPSEDTKGTDLNFVFANSSGNPINNYKNLKLSPEAADKVEIGEEDSEEEESQNVEVKKE</sequence>